<dbReference type="EMBL" id="JBHUHR010000050">
    <property type="protein sequence ID" value="MFD2037584.1"/>
    <property type="molecule type" value="Genomic_DNA"/>
</dbReference>
<evidence type="ECO:0000313" key="1">
    <source>
        <dbReference type="EMBL" id="MFD2037584.1"/>
    </source>
</evidence>
<sequence length="226" mass="25208">MKYSDLLNLPILSLDMVFKKLMESITESQELPSITIYNHAGNSFSGHLVKYNPNEGLLILAEIVDAEVSLQYISTAGIQNLNIHQSSKYLWALSDGNLAFFLENNQAPSNLELKALVQEKVSLLSQEAKTPLQITLEQSPEHTALERFQLKAILELMADTIVEICKDPLGMEALSEGVDTIQIGIAKESENIVLEGRKLSIYIPFKNPNKPDTIQNKLQTKIESLL</sequence>
<reference evidence="2" key="1">
    <citation type="journal article" date="2019" name="Int. J. Syst. Evol. Microbiol.">
        <title>The Global Catalogue of Microorganisms (GCM) 10K type strain sequencing project: providing services to taxonomists for standard genome sequencing and annotation.</title>
        <authorList>
            <consortium name="The Broad Institute Genomics Platform"/>
            <consortium name="The Broad Institute Genome Sequencing Center for Infectious Disease"/>
            <person name="Wu L."/>
            <person name="Ma J."/>
        </authorList>
    </citation>
    <scope>NUCLEOTIDE SEQUENCE [LARGE SCALE GENOMIC DNA]</scope>
    <source>
        <strain evidence="2">CGMCC 1.15180</strain>
    </source>
</reference>
<dbReference type="Proteomes" id="UP001597361">
    <property type="component" value="Unassembled WGS sequence"/>
</dbReference>
<comment type="caution">
    <text evidence="1">The sequence shown here is derived from an EMBL/GenBank/DDBJ whole genome shotgun (WGS) entry which is preliminary data.</text>
</comment>
<accession>A0ABW4VSB4</accession>
<evidence type="ECO:0008006" key="3">
    <source>
        <dbReference type="Google" id="ProtNLM"/>
    </source>
</evidence>
<evidence type="ECO:0000313" key="2">
    <source>
        <dbReference type="Proteomes" id="UP001597361"/>
    </source>
</evidence>
<protein>
    <recommendedName>
        <fullName evidence="3">DUF2470 domain-containing protein</fullName>
    </recommendedName>
</protein>
<proteinExistence type="predicted"/>
<name>A0ABW4VSB4_9BACT</name>
<gene>
    <name evidence="1" type="ORF">ACFSKL_22510</name>
</gene>
<dbReference type="RefSeq" id="WP_376889581.1">
    <property type="nucleotide sequence ID" value="NZ_JBHUHR010000050.1"/>
</dbReference>
<organism evidence="1 2">
    <name type="scientific">Belliella marina</name>
    <dbReference type="NCBI Taxonomy" id="1644146"/>
    <lineage>
        <taxon>Bacteria</taxon>
        <taxon>Pseudomonadati</taxon>
        <taxon>Bacteroidota</taxon>
        <taxon>Cytophagia</taxon>
        <taxon>Cytophagales</taxon>
        <taxon>Cyclobacteriaceae</taxon>
        <taxon>Belliella</taxon>
    </lineage>
</organism>
<keyword evidence="2" id="KW-1185">Reference proteome</keyword>